<protein>
    <submittedName>
        <fullName evidence="2">Uncharacterized protein</fullName>
    </submittedName>
</protein>
<dbReference type="OrthoDB" id="446477at2759"/>
<comment type="caution">
    <text evidence="2">The sequence shown here is derived from an EMBL/GenBank/DDBJ whole genome shotgun (WGS) entry which is preliminary data.</text>
</comment>
<name>A0A812M753_9DINO</name>
<sequence>MDSDGEGPGVLELDDVLGILNDAQASQTGAATGSSASVRKGLVGLRPGWKLGLRPGKKVKKKLDKKQAMLDKQARSYNASGRSRNPDYHMPLHEHGLQRQKSSGRGAWKTWSVPAILRAGFSAEKSAQRHIASSIEGAGQSHAASSRLVLAQAILTGQMKGLKNLSTQVSDQAPVSDQASGDTQPLKLMYAIKNIMFDESTFDLSFRDGIRASYSVLCSHAQLTYRVEGSHVVRDEHICRSPAVLSPVMNSATMHAALSAGPGGFTQTLSELVRFRATLSTSDAHAANVRLLKYVDQSLDRDHLFIPSLCLQHRVGNIVEQLTKFLGNLGGNFSISKVLNKGNLLKALRQKASAIMKNPEKLLVLGETPAPVLEEWSQAQLCAHDLVQLCMSFDDSEHARSGTHLEAFQRFENFFAGPWTGPCGATSG</sequence>
<keyword evidence="3" id="KW-1185">Reference proteome</keyword>
<dbReference type="Proteomes" id="UP000604046">
    <property type="component" value="Unassembled WGS sequence"/>
</dbReference>
<evidence type="ECO:0000313" key="2">
    <source>
        <dbReference type="EMBL" id="CAE7259920.1"/>
    </source>
</evidence>
<organism evidence="2 3">
    <name type="scientific">Symbiodinium natans</name>
    <dbReference type="NCBI Taxonomy" id="878477"/>
    <lineage>
        <taxon>Eukaryota</taxon>
        <taxon>Sar</taxon>
        <taxon>Alveolata</taxon>
        <taxon>Dinophyceae</taxon>
        <taxon>Suessiales</taxon>
        <taxon>Symbiodiniaceae</taxon>
        <taxon>Symbiodinium</taxon>
    </lineage>
</organism>
<reference evidence="2" key="1">
    <citation type="submission" date="2021-02" db="EMBL/GenBank/DDBJ databases">
        <authorList>
            <person name="Dougan E. K."/>
            <person name="Rhodes N."/>
            <person name="Thang M."/>
            <person name="Chan C."/>
        </authorList>
    </citation>
    <scope>NUCLEOTIDE SEQUENCE</scope>
</reference>
<gene>
    <name evidence="2" type="ORF">SNAT2548_LOCUS13559</name>
</gene>
<dbReference type="EMBL" id="CAJNDS010001444">
    <property type="protein sequence ID" value="CAE7259920.1"/>
    <property type="molecule type" value="Genomic_DNA"/>
</dbReference>
<evidence type="ECO:0000313" key="3">
    <source>
        <dbReference type="Proteomes" id="UP000604046"/>
    </source>
</evidence>
<evidence type="ECO:0000256" key="1">
    <source>
        <dbReference type="SAM" id="MobiDB-lite"/>
    </source>
</evidence>
<accession>A0A812M753</accession>
<feature type="region of interest" description="Disordered" evidence="1">
    <location>
        <begin position="69"/>
        <end position="91"/>
    </location>
</feature>
<dbReference type="AlphaFoldDB" id="A0A812M753"/>
<proteinExistence type="predicted"/>